<dbReference type="EMBL" id="JARGDH010000005">
    <property type="protein sequence ID" value="KAL0267329.1"/>
    <property type="molecule type" value="Genomic_DNA"/>
</dbReference>
<dbReference type="InterPro" id="IPR019410">
    <property type="entry name" value="Methyltransf_16"/>
</dbReference>
<evidence type="ECO:0000256" key="4">
    <source>
        <dbReference type="ARBA" id="ARBA00020594"/>
    </source>
</evidence>
<evidence type="ECO:0000256" key="2">
    <source>
        <dbReference type="ARBA" id="ARBA00004496"/>
    </source>
</evidence>
<evidence type="ECO:0000256" key="6">
    <source>
        <dbReference type="ARBA" id="ARBA00022603"/>
    </source>
</evidence>
<dbReference type="GO" id="GO:0005634">
    <property type="term" value="C:nucleus"/>
    <property type="evidence" value="ECO:0007669"/>
    <property type="project" value="UniProtKB-SubCell"/>
</dbReference>
<protein>
    <recommendedName>
        <fullName evidence="4">Calmodulin-lysine N-methyltransferase</fullName>
        <ecNumber evidence="3">2.1.1.60</ecNumber>
    </recommendedName>
</protein>
<evidence type="ECO:0000256" key="1">
    <source>
        <dbReference type="ARBA" id="ARBA00004123"/>
    </source>
</evidence>
<organism evidence="9">
    <name type="scientific">Menopon gallinae</name>
    <name type="common">poultry shaft louse</name>
    <dbReference type="NCBI Taxonomy" id="328185"/>
    <lineage>
        <taxon>Eukaryota</taxon>
        <taxon>Metazoa</taxon>
        <taxon>Ecdysozoa</taxon>
        <taxon>Arthropoda</taxon>
        <taxon>Hexapoda</taxon>
        <taxon>Insecta</taxon>
        <taxon>Pterygota</taxon>
        <taxon>Neoptera</taxon>
        <taxon>Paraneoptera</taxon>
        <taxon>Psocodea</taxon>
        <taxon>Troctomorpha</taxon>
        <taxon>Phthiraptera</taxon>
        <taxon>Amblycera</taxon>
        <taxon>Menoponidae</taxon>
        <taxon>Menopon</taxon>
    </lineage>
</organism>
<dbReference type="GO" id="GO:0018025">
    <property type="term" value="F:calmodulin-lysine N-methyltransferase activity"/>
    <property type="evidence" value="ECO:0007669"/>
    <property type="project" value="UniProtKB-EC"/>
</dbReference>
<keyword evidence="6" id="KW-0489">Methyltransferase</keyword>
<dbReference type="InterPro" id="IPR025800">
    <property type="entry name" value="CaM-Lys-N-MeTrfase"/>
</dbReference>
<name>A0AAW2HBL9_9NEOP</name>
<dbReference type="Gene3D" id="3.40.50.150">
    <property type="entry name" value="Vaccinia Virus protein VP39"/>
    <property type="match status" value="1"/>
</dbReference>
<evidence type="ECO:0000256" key="8">
    <source>
        <dbReference type="ARBA" id="ARBA00023242"/>
    </source>
</evidence>
<reference evidence="9" key="1">
    <citation type="journal article" date="2024" name="Gigascience">
        <title>Chromosome-level genome of the poultry shaft louse Menopon gallinae provides insight into the host-switching and adaptive evolution of parasitic lice.</title>
        <authorList>
            <person name="Xu Y."/>
            <person name="Ma L."/>
            <person name="Liu S."/>
            <person name="Liang Y."/>
            <person name="Liu Q."/>
            <person name="He Z."/>
            <person name="Tian L."/>
            <person name="Duan Y."/>
            <person name="Cai W."/>
            <person name="Li H."/>
            <person name="Song F."/>
        </authorList>
    </citation>
    <scope>NUCLEOTIDE SEQUENCE</scope>
    <source>
        <strain evidence="9">Cailab_2023a</strain>
    </source>
</reference>
<proteinExistence type="predicted"/>
<gene>
    <name evidence="9" type="ORF">PYX00_009626</name>
</gene>
<keyword evidence="8" id="KW-0539">Nucleus</keyword>
<dbReference type="Pfam" id="PF10294">
    <property type="entry name" value="Methyltransf_16"/>
    <property type="match status" value="1"/>
</dbReference>
<evidence type="ECO:0000313" key="9">
    <source>
        <dbReference type="EMBL" id="KAL0267329.1"/>
    </source>
</evidence>
<keyword evidence="5" id="KW-0963">Cytoplasm</keyword>
<comment type="subcellular location">
    <subcellularLocation>
        <location evidence="2">Cytoplasm</location>
    </subcellularLocation>
    <subcellularLocation>
        <location evidence="1">Nucleus</location>
    </subcellularLocation>
</comment>
<sequence>MKSLLRRMTKECGSHSVLHEPGNRPATYRLSESVKNADGCSFLQDLKCNKFSEDDLKSKCWNHRKKSDVARERWKILAKVLLKPKKNCLKLGKDISVRRFTSFDLVTPSKLEGRDKSDGCWLKYSTKIQNVKYSAEVHHLQQRLTARELIGFNNTGNICIWPSEEVLTYYLLSNVHAFNGLEVLEVGGGMTCLAGVMLGKYGRVKRMDLTDGNRLSVDNVHRILTRNQLDKGRIRCFPLNWSDYDNAMEKYDVVLSSDCLFFDDTRSDLVETIWHSLRETGIALVMAPRRGNTLDLFLNKAVEKGFLCISQTYYSDTVWKQHLKFQESRSEYDEDIHYPILLMMTKSSQGFSMQNCLSALKH</sequence>
<dbReference type="InterPro" id="IPR029063">
    <property type="entry name" value="SAM-dependent_MTases_sf"/>
</dbReference>
<dbReference type="GO" id="GO:0005737">
    <property type="term" value="C:cytoplasm"/>
    <property type="evidence" value="ECO:0007669"/>
    <property type="project" value="UniProtKB-SubCell"/>
</dbReference>
<evidence type="ECO:0000256" key="5">
    <source>
        <dbReference type="ARBA" id="ARBA00022490"/>
    </source>
</evidence>
<evidence type="ECO:0000256" key="3">
    <source>
        <dbReference type="ARBA" id="ARBA00011914"/>
    </source>
</evidence>
<dbReference type="PANTHER" id="PTHR13539:SF3">
    <property type="entry name" value="CALMODULIN-LYSINE N-METHYLTRANSFERASE"/>
    <property type="match status" value="1"/>
</dbReference>
<evidence type="ECO:0000256" key="7">
    <source>
        <dbReference type="ARBA" id="ARBA00022679"/>
    </source>
</evidence>
<comment type="caution">
    <text evidence="9">The sequence shown here is derived from an EMBL/GenBank/DDBJ whole genome shotgun (WGS) entry which is preliminary data.</text>
</comment>
<dbReference type="GO" id="GO:0032259">
    <property type="term" value="P:methylation"/>
    <property type="evidence" value="ECO:0007669"/>
    <property type="project" value="UniProtKB-KW"/>
</dbReference>
<accession>A0AAW2HBL9</accession>
<dbReference type="PANTHER" id="PTHR13539">
    <property type="entry name" value="CALMODULIN-LYSINE N-METHYLTRANSFERASE"/>
    <property type="match status" value="1"/>
</dbReference>
<keyword evidence="7" id="KW-0808">Transferase</keyword>
<dbReference type="SUPFAM" id="SSF53335">
    <property type="entry name" value="S-adenosyl-L-methionine-dependent methyltransferases"/>
    <property type="match status" value="1"/>
</dbReference>
<dbReference type="AlphaFoldDB" id="A0AAW2HBL9"/>
<dbReference type="EC" id="2.1.1.60" evidence="3"/>